<evidence type="ECO:0000313" key="10">
    <source>
        <dbReference type="EMBL" id="AXK82450.1"/>
    </source>
</evidence>
<feature type="binding site" evidence="8">
    <location>
        <begin position="360"/>
        <end position="363"/>
    </location>
    <ligand>
        <name>GTP</name>
        <dbReference type="ChEBI" id="CHEBI:37565"/>
    </ligand>
</feature>
<keyword evidence="4 8" id="KW-0378">Hydrolase</keyword>
<dbReference type="FunFam" id="3.30.1360.120:FF:000007">
    <property type="entry name" value="tRNA modification GTPase GTPBP3, mitochondrial"/>
    <property type="match status" value="1"/>
</dbReference>
<dbReference type="InterPro" id="IPR018948">
    <property type="entry name" value="GTP-bd_TrmE_N"/>
</dbReference>
<feature type="binding site" evidence="8">
    <location>
        <position position="511"/>
    </location>
    <ligand>
        <name>(6S)-5-formyl-5,6,7,8-tetrahydrofolate</name>
        <dbReference type="ChEBI" id="CHEBI:57457"/>
    </ligand>
</feature>
<evidence type="ECO:0000256" key="6">
    <source>
        <dbReference type="ARBA" id="ARBA00022958"/>
    </source>
</evidence>
<feature type="binding site" evidence="8">
    <location>
        <position position="83"/>
    </location>
    <ligand>
        <name>(6S)-5-formyl-5,6,7,8-tetrahydrofolate</name>
        <dbReference type="ChEBI" id="CHEBI:57457"/>
    </ligand>
</feature>
<accession>A0A345ZZV3</accession>
<dbReference type="Gene3D" id="1.20.120.430">
    <property type="entry name" value="tRNA modification GTPase MnmE domain 2"/>
    <property type="match status" value="2"/>
</dbReference>
<dbReference type="EMBL" id="CP031417">
    <property type="protein sequence ID" value="AXK82450.1"/>
    <property type="molecule type" value="Genomic_DNA"/>
</dbReference>
<dbReference type="EC" id="3.6.-.-" evidence="8"/>
<evidence type="ECO:0000256" key="8">
    <source>
        <dbReference type="HAMAP-Rule" id="MF_00379"/>
    </source>
</evidence>
<dbReference type="SMART" id="SM00382">
    <property type="entry name" value="AAA"/>
    <property type="match status" value="1"/>
</dbReference>
<organism evidence="10 11">
    <name type="scientific">Pseudolabrys taiwanensis</name>
    <dbReference type="NCBI Taxonomy" id="331696"/>
    <lineage>
        <taxon>Bacteria</taxon>
        <taxon>Pseudomonadati</taxon>
        <taxon>Pseudomonadota</taxon>
        <taxon>Alphaproteobacteria</taxon>
        <taxon>Hyphomicrobiales</taxon>
        <taxon>Xanthobacteraceae</taxon>
        <taxon>Pseudolabrys</taxon>
    </lineage>
</organism>
<evidence type="ECO:0000256" key="2">
    <source>
        <dbReference type="ARBA" id="ARBA00022694"/>
    </source>
</evidence>
<comment type="function">
    <text evidence="8">Exhibits a very high intrinsic GTPase hydrolysis rate. Involved in the addition of a carboxymethylaminomethyl (cmnm) group at the wobble position (U34) of certain tRNAs, forming tRNA-cmnm(5)s(2)U34.</text>
</comment>
<dbReference type="InterPro" id="IPR025867">
    <property type="entry name" value="MnmE_helical"/>
</dbReference>
<feature type="binding site" evidence="8">
    <location>
        <begin position="274"/>
        <end position="277"/>
    </location>
    <ligand>
        <name>GTP</name>
        <dbReference type="ChEBI" id="CHEBI:37565"/>
    </ligand>
</feature>
<gene>
    <name evidence="8" type="primary">mnmE</name>
    <name evidence="8" type="synonym">trmE</name>
    <name evidence="10" type="ORF">DW352_19155</name>
</gene>
<comment type="similarity">
    <text evidence="1 8">Belongs to the TRAFAC class TrmE-Era-EngA-EngB-Septin-like GTPase superfamily. TrmE GTPase family.</text>
</comment>
<dbReference type="GO" id="GO:0046872">
    <property type="term" value="F:metal ion binding"/>
    <property type="evidence" value="ECO:0007669"/>
    <property type="project" value="UniProtKB-KW"/>
</dbReference>
<comment type="subcellular location">
    <subcellularLocation>
        <location evidence="8">Cytoplasm</location>
    </subcellularLocation>
</comment>
<dbReference type="InterPro" id="IPR031168">
    <property type="entry name" value="G_TrmE"/>
</dbReference>
<reference evidence="10 11" key="1">
    <citation type="submission" date="2018-07" db="EMBL/GenBank/DDBJ databases">
        <authorList>
            <person name="Quirk P.G."/>
            <person name="Krulwich T.A."/>
        </authorList>
    </citation>
    <scope>NUCLEOTIDE SEQUENCE [LARGE SCALE GENOMIC DNA]</scope>
    <source>
        <strain evidence="10 11">CC-BB4</strain>
    </source>
</reference>
<evidence type="ECO:0000256" key="4">
    <source>
        <dbReference type="ARBA" id="ARBA00022801"/>
    </source>
</evidence>
<dbReference type="CDD" id="cd04164">
    <property type="entry name" value="trmE"/>
    <property type="match status" value="1"/>
</dbReference>
<dbReference type="InterPro" id="IPR027368">
    <property type="entry name" value="MnmE_dom2"/>
</dbReference>
<dbReference type="InterPro" id="IPR027417">
    <property type="entry name" value="P-loop_NTPase"/>
</dbReference>
<feature type="binding site" evidence="8">
    <location>
        <position position="255"/>
    </location>
    <ligand>
        <name>Mg(2+)</name>
        <dbReference type="ChEBI" id="CHEBI:18420"/>
    </ligand>
</feature>
<dbReference type="InterPro" id="IPR003593">
    <property type="entry name" value="AAA+_ATPase"/>
</dbReference>
<dbReference type="InterPro" id="IPR027266">
    <property type="entry name" value="TrmE/GcvT-like"/>
</dbReference>
<dbReference type="SUPFAM" id="SSF52540">
    <property type="entry name" value="P-loop containing nucleoside triphosphate hydrolases"/>
    <property type="match status" value="1"/>
</dbReference>
<dbReference type="InterPro" id="IPR006073">
    <property type="entry name" value="GTP-bd"/>
</dbReference>
<feature type="binding site" evidence="8">
    <location>
        <begin position="230"/>
        <end position="235"/>
    </location>
    <ligand>
        <name>GTP</name>
        <dbReference type="ChEBI" id="CHEBI:37565"/>
    </ligand>
</feature>
<dbReference type="AlphaFoldDB" id="A0A345ZZV3"/>
<evidence type="ECO:0000256" key="7">
    <source>
        <dbReference type="ARBA" id="ARBA00023134"/>
    </source>
</evidence>
<dbReference type="GO" id="GO:0003924">
    <property type="term" value="F:GTPase activity"/>
    <property type="evidence" value="ECO:0007669"/>
    <property type="project" value="UniProtKB-UniRule"/>
</dbReference>
<dbReference type="GO" id="GO:0005525">
    <property type="term" value="F:GTP binding"/>
    <property type="evidence" value="ECO:0007669"/>
    <property type="project" value="UniProtKB-UniRule"/>
</dbReference>
<dbReference type="PROSITE" id="PS51709">
    <property type="entry name" value="G_TRME"/>
    <property type="match status" value="1"/>
</dbReference>
<dbReference type="KEGG" id="ptaw:DW352_19155"/>
<proteinExistence type="inferred from homology"/>
<dbReference type="GO" id="GO:0002098">
    <property type="term" value="P:tRNA wobble uridine modification"/>
    <property type="evidence" value="ECO:0007669"/>
    <property type="project" value="TreeGrafter"/>
</dbReference>
<keyword evidence="2 8" id="KW-0819">tRNA processing</keyword>
<feature type="binding site" evidence="8">
    <location>
        <begin position="249"/>
        <end position="255"/>
    </location>
    <ligand>
        <name>GTP</name>
        <dbReference type="ChEBI" id="CHEBI:37565"/>
    </ligand>
</feature>
<keyword evidence="5 8" id="KW-0460">Magnesium</keyword>
<feature type="domain" description="TrmE-type G" evidence="9">
    <location>
        <begin position="220"/>
        <end position="436"/>
    </location>
</feature>
<feature type="binding site" evidence="8">
    <location>
        <position position="25"/>
    </location>
    <ligand>
        <name>(6S)-5-formyl-5,6,7,8-tetrahydrofolate</name>
        <dbReference type="ChEBI" id="CHEBI:57457"/>
    </ligand>
</feature>
<feature type="binding site" evidence="8">
    <location>
        <position position="234"/>
    </location>
    <ligand>
        <name>Mg(2+)</name>
        <dbReference type="ChEBI" id="CHEBI:18420"/>
    </ligand>
</feature>
<dbReference type="GO" id="GO:0030488">
    <property type="term" value="P:tRNA methylation"/>
    <property type="evidence" value="ECO:0007669"/>
    <property type="project" value="TreeGrafter"/>
</dbReference>
<dbReference type="PANTHER" id="PTHR42714">
    <property type="entry name" value="TRNA MODIFICATION GTPASE GTPBP3"/>
    <property type="match status" value="1"/>
</dbReference>
<evidence type="ECO:0000259" key="9">
    <source>
        <dbReference type="PROSITE" id="PS51709"/>
    </source>
</evidence>
<keyword evidence="8" id="KW-0963">Cytoplasm</keyword>
<evidence type="ECO:0000256" key="1">
    <source>
        <dbReference type="ARBA" id="ARBA00011043"/>
    </source>
</evidence>
<dbReference type="Pfam" id="PF10396">
    <property type="entry name" value="TrmE_N"/>
    <property type="match status" value="1"/>
</dbReference>
<dbReference type="GO" id="GO:0005737">
    <property type="term" value="C:cytoplasm"/>
    <property type="evidence" value="ECO:0007669"/>
    <property type="project" value="UniProtKB-SubCell"/>
</dbReference>
<dbReference type="Pfam" id="PF01926">
    <property type="entry name" value="MMR_HSR1"/>
    <property type="match status" value="1"/>
</dbReference>
<comment type="cofactor">
    <cofactor evidence="8">
        <name>K(+)</name>
        <dbReference type="ChEBI" id="CHEBI:29103"/>
    </cofactor>
    <text evidence="8">Binds 1 potassium ion per subunit.</text>
</comment>
<comment type="subunit">
    <text evidence="8">Homodimer. Heterotetramer of two MnmE and two MnmG subunits.</text>
</comment>
<name>A0A345ZZV3_9HYPH</name>
<dbReference type="HAMAP" id="MF_00379">
    <property type="entry name" value="GTPase_MnmE"/>
    <property type="match status" value="1"/>
</dbReference>
<sequence>MSDDLRPTIFALSSGRVPAAIAVIRISGPRAGDALTALGVKTPEPRKAGLARVRDPQSGEIIDEALALWFPGPNSETGEHVAELQLHGGRAVVAATLAALGKIEGLRPAEAGEFTRRAFENGKLDLTAVEGLADLVGAETEAQRRQAFRQMKGALGRRAETWRERLIQALALVEARIDFSDEGDVPEDLVRPALEIARTLAAEIGGALNDGTRGERLREGLVVAIAGPPNAGKSTLLNRIARREAAIVSPYAGTTRDVIEVHLDLDGWPVTLLDTAGIRETDDPVEMEGVRRAQDRAAGADLVLWVEDAGGPQAGEGGPGNTTMVQRGDGVPFRPGGAAGAASAGPGAGQNGPISWRVHNKADLLGHFKRNDFGFITNLNNESVLLSNEPLKNVVNQSLLHNNEPIIENIEHEFIISAGTGEGVDALLRALTDFTAKFLAGTESGLITRERHRLVLSQVYQALTRALSLTGQEDLLAEELRTAAAALGRLTGRVDVEDILDVIFRDFCIGK</sequence>
<keyword evidence="3 8" id="KW-0547">Nucleotide-binding</keyword>
<dbReference type="InterPro" id="IPR004520">
    <property type="entry name" value="GTPase_MnmE"/>
</dbReference>
<keyword evidence="7 8" id="KW-0342">GTP-binding</keyword>
<evidence type="ECO:0000256" key="3">
    <source>
        <dbReference type="ARBA" id="ARBA00022741"/>
    </source>
</evidence>
<dbReference type="CDD" id="cd14858">
    <property type="entry name" value="TrmE_N"/>
    <property type="match status" value="1"/>
</dbReference>
<dbReference type="PANTHER" id="PTHR42714:SF2">
    <property type="entry name" value="TRNA MODIFICATION GTPASE GTPBP3, MITOCHONDRIAL"/>
    <property type="match status" value="1"/>
</dbReference>
<evidence type="ECO:0000313" key="11">
    <source>
        <dbReference type="Proteomes" id="UP000254889"/>
    </source>
</evidence>
<dbReference type="Proteomes" id="UP000254889">
    <property type="component" value="Chromosome"/>
</dbReference>
<dbReference type="RefSeq" id="WP_115692829.1">
    <property type="nucleotide sequence ID" value="NZ_CP031417.1"/>
</dbReference>
<feature type="binding site" evidence="8">
    <location>
        <position position="123"/>
    </location>
    <ligand>
        <name>(6S)-5-formyl-5,6,7,8-tetrahydrofolate</name>
        <dbReference type="ChEBI" id="CHEBI:57457"/>
    </ligand>
</feature>
<keyword evidence="6 8" id="KW-0630">Potassium</keyword>
<protein>
    <recommendedName>
        <fullName evidence="8">tRNA modification GTPase MnmE</fullName>
        <ecNumber evidence="8">3.6.-.-</ecNumber>
    </recommendedName>
</protein>
<dbReference type="SUPFAM" id="SSF116878">
    <property type="entry name" value="TrmE connector domain"/>
    <property type="match status" value="1"/>
</dbReference>
<comment type="caution">
    <text evidence="8">Lacks conserved residue(s) required for the propagation of feature annotation.</text>
</comment>
<dbReference type="Gene3D" id="3.30.1360.120">
    <property type="entry name" value="Probable tRNA modification gtpase trme, domain 1"/>
    <property type="match status" value="1"/>
</dbReference>
<dbReference type="NCBIfam" id="TIGR00231">
    <property type="entry name" value="small_GTP"/>
    <property type="match status" value="1"/>
</dbReference>
<dbReference type="Pfam" id="PF12631">
    <property type="entry name" value="MnmE_helical"/>
    <property type="match status" value="1"/>
</dbReference>
<keyword evidence="8" id="KW-0479">Metal-binding</keyword>
<dbReference type="InterPro" id="IPR005225">
    <property type="entry name" value="Small_GTP-bd"/>
</dbReference>
<keyword evidence="11" id="KW-1185">Reference proteome</keyword>
<dbReference type="OrthoDB" id="9805918at2"/>
<evidence type="ECO:0000256" key="5">
    <source>
        <dbReference type="ARBA" id="ARBA00022842"/>
    </source>
</evidence>
<dbReference type="NCBIfam" id="NF003661">
    <property type="entry name" value="PRK05291.1-3"/>
    <property type="match status" value="1"/>
</dbReference>